<keyword evidence="3 4" id="KW-0067">ATP-binding</keyword>
<name>A0A2V5JTW6_9BACL</name>
<dbReference type="Pfam" id="PF00004">
    <property type="entry name" value="AAA"/>
    <property type="match status" value="1"/>
</dbReference>
<dbReference type="InterPro" id="IPR003593">
    <property type="entry name" value="AAA+_ATPase"/>
</dbReference>
<dbReference type="InterPro" id="IPR027417">
    <property type="entry name" value="P-loop_NTPase"/>
</dbReference>
<proteinExistence type="inferred from homology"/>
<dbReference type="RefSeq" id="WP_110844090.1">
    <property type="nucleotide sequence ID" value="NZ_QJVJ01000025.1"/>
</dbReference>
<sequence>MRIKLVDDRQRHCGEVECDLDAIMTQAEQLGGDIFARSISIMEEHIGFAISESSKVYVHKFLRQFMAMGESKAQLIIQIKNTEKKTRDKPVLVDITTTSFEEVVTFPNKQYQERFERLVGLDALKKQVQKEAAVLLAPELLQKWSKQHHGVELSALRAFRDRYPFMIFEGDVGTGKTEFAETFGASIADAINKKVTLARMSMKSRGNGVVGEMSKLITKAFQDARAISDSSKAPVILLLDEADSLAQSREESQMHHEDRAGVNALIQGIDHVRDASYPILVVFCTNRSQAIDPAIKRRAAVIHTFTRPNLEQRLHVFQKHFAELNLRPEQYMELAELSGEIEGRSYGFTYSDLITRIIPQAVFSAFPDSRLTFEIIKNVVLQLKPTPQFKEG</sequence>
<reference evidence="6 7" key="1">
    <citation type="submission" date="2018-05" db="EMBL/GenBank/DDBJ databases">
        <title>Paenibacillus flagellatus sp. nov., isolated from selenium mineral soil.</title>
        <authorList>
            <person name="Dai X."/>
        </authorList>
    </citation>
    <scope>NUCLEOTIDE SEQUENCE [LARGE SCALE GENOMIC DNA]</scope>
    <source>
        <strain evidence="6 7">DXL2</strain>
    </source>
</reference>
<protein>
    <submittedName>
        <fullName evidence="6">AAA family ATPase</fullName>
    </submittedName>
</protein>
<comment type="caution">
    <text evidence="6">The sequence shown here is derived from an EMBL/GenBank/DDBJ whole genome shotgun (WGS) entry which is preliminary data.</text>
</comment>
<dbReference type="PANTHER" id="PTHR23073">
    <property type="entry name" value="26S PROTEASOME REGULATORY SUBUNIT"/>
    <property type="match status" value="1"/>
</dbReference>
<keyword evidence="7" id="KW-1185">Reference proteome</keyword>
<comment type="similarity">
    <text evidence="1 4">Belongs to the AAA ATPase family.</text>
</comment>
<dbReference type="PROSITE" id="PS00674">
    <property type="entry name" value="AAA"/>
    <property type="match status" value="1"/>
</dbReference>
<dbReference type="GO" id="GO:0005524">
    <property type="term" value="F:ATP binding"/>
    <property type="evidence" value="ECO:0007669"/>
    <property type="project" value="UniProtKB-KW"/>
</dbReference>
<dbReference type="InterPro" id="IPR003959">
    <property type="entry name" value="ATPase_AAA_core"/>
</dbReference>
<evidence type="ECO:0000256" key="2">
    <source>
        <dbReference type="ARBA" id="ARBA00022741"/>
    </source>
</evidence>
<evidence type="ECO:0000313" key="6">
    <source>
        <dbReference type="EMBL" id="PYI50005.1"/>
    </source>
</evidence>
<evidence type="ECO:0000313" key="7">
    <source>
        <dbReference type="Proteomes" id="UP000247476"/>
    </source>
</evidence>
<dbReference type="AlphaFoldDB" id="A0A2V5JTW6"/>
<dbReference type="InterPro" id="IPR003960">
    <property type="entry name" value="ATPase_AAA_CS"/>
</dbReference>
<dbReference type="GO" id="GO:0016887">
    <property type="term" value="F:ATP hydrolysis activity"/>
    <property type="evidence" value="ECO:0007669"/>
    <property type="project" value="InterPro"/>
</dbReference>
<dbReference type="OrthoDB" id="4772339at2"/>
<evidence type="ECO:0000256" key="3">
    <source>
        <dbReference type="ARBA" id="ARBA00022840"/>
    </source>
</evidence>
<dbReference type="Proteomes" id="UP000247476">
    <property type="component" value="Unassembled WGS sequence"/>
</dbReference>
<keyword evidence="2 4" id="KW-0547">Nucleotide-binding</keyword>
<dbReference type="EMBL" id="QJVJ01000025">
    <property type="protein sequence ID" value="PYI50005.1"/>
    <property type="molecule type" value="Genomic_DNA"/>
</dbReference>
<evidence type="ECO:0000259" key="5">
    <source>
        <dbReference type="SMART" id="SM00382"/>
    </source>
</evidence>
<dbReference type="SMART" id="SM00382">
    <property type="entry name" value="AAA"/>
    <property type="match status" value="1"/>
</dbReference>
<feature type="domain" description="AAA+ ATPase" evidence="5">
    <location>
        <begin position="162"/>
        <end position="309"/>
    </location>
</feature>
<gene>
    <name evidence="6" type="ORF">DLM86_31175</name>
</gene>
<dbReference type="Gene3D" id="3.40.50.300">
    <property type="entry name" value="P-loop containing nucleotide triphosphate hydrolases"/>
    <property type="match status" value="1"/>
</dbReference>
<accession>A0A2V5JTW6</accession>
<evidence type="ECO:0000256" key="4">
    <source>
        <dbReference type="RuleBase" id="RU003651"/>
    </source>
</evidence>
<organism evidence="6 7">
    <name type="scientific">Paenibacillus flagellatus</name>
    <dbReference type="NCBI Taxonomy" id="2211139"/>
    <lineage>
        <taxon>Bacteria</taxon>
        <taxon>Bacillati</taxon>
        <taxon>Bacillota</taxon>
        <taxon>Bacilli</taxon>
        <taxon>Bacillales</taxon>
        <taxon>Paenibacillaceae</taxon>
        <taxon>Paenibacillus</taxon>
    </lineage>
</organism>
<evidence type="ECO:0000256" key="1">
    <source>
        <dbReference type="ARBA" id="ARBA00006914"/>
    </source>
</evidence>
<dbReference type="SUPFAM" id="SSF52540">
    <property type="entry name" value="P-loop containing nucleoside triphosphate hydrolases"/>
    <property type="match status" value="1"/>
</dbReference>
<dbReference type="InterPro" id="IPR050221">
    <property type="entry name" value="26S_Proteasome_ATPase"/>
</dbReference>
<dbReference type="CDD" id="cd19481">
    <property type="entry name" value="RecA-like_protease"/>
    <property type="match status" value="1"/>
</dbReference>